<evidence type="ECO:0000256" key="4">
    <source>
        <dbReference type="ARBA" id="ARBA00022538"/>
    </source>
</evidence>
<dbReference type="GO" id="GO:0016020">
    <property type="term" value="C:membrane"/>
    <property type="evidence" value="ECO:0007669"/>
    <property type="project" value="UniProtKB-SubCell"/>
</dbReference>
<keyword evidence="10 13" id="KW-0472">Membrane</keyword>
<comment type="subcellular location">
    <subcellularLocation>
        <location evidence="1">Membrane</location>
        <topology evidence="1">Multi-pass membrane protein</topology>
    </subcellularLocation>
</comment>
<keyword evidence="4" id="KW-0633">Potassium transport</keyword>
<dbReference type="AlphaFoldDB" id="A0A1V6N3U8"/>
<keyword evidence="9" id="KW-0406">Ion transport</keyword>
<sequence>MKTIFEKTDEGDFVSTASAEAITDGIFAVAMTILVLAIHVPLKNELISMLQLNSYLQGFTIDLFLFILCFLILGSIWIEIRFLLHNLEKMDKIFMWLTLLILMFVVLVPVTYPLISDFGAEFAIFRYLFHINLLSIGILLLSQYIYADKKGFFSDFEDYNYKKRTALFFPLIAFIALILSYFFPSGSSIIYFLLFIDNFIVKIPDYIKSDK</sequence>
<keyword evidence="15" id="KW-1185">Reference proteome</keyword>
<evidence type="ECO:0000256" key="1">
    <source>
        <dbReference type="ARBA" id="ARBA00004141"/>
    </source>
</evidence>
<keyword evidence="7" id="KW-0630">Potassium</keyword>
<evidence type="ECO:0000256" key="10">
    <source>
        <dbReference type="ARBA" id="ARBA00023136"/>
    </source>
</evidence>
<feature type="transmembrane region" description="Helical" evidence="13">
    <location>
        <begin position="127"/>
        <end position="146"/>
    </location>
</feature>
<dbReference type="EMBL" id="JXMW01000005">
    <property type="protein sequence ID" value="OQD59166.1"/>
    <property type="molecule type" value="Genomic_DNA"/>
</dbReference>
<evidence type="ECO:0000313" key="14">
    <source>
        <dbReference type="EMBL" id="OQD59166.1"/>
    </source>
</evidence>
<comment type="caution">
    <text evidence="14">The sequence shown here is derived from an EMBL/GenBank/DDBJ whole genome shotgun (WGS) entry which is preliminary data.</text>
</comment>
<dbReference type="InterPro" id="IPR010617">
    <property type="entry name" value="TMEM175-like"/>
</dbReference>
<accession>A0A1V6N3U8</accession>
<comment type="catalytic activity">
    <reaction evidence="12">
        <text>K(+)(in) = K(+)(out)</text>
        <dbReference type="Rhea" id="RHEA:29463"/>
        <dbReference type="ChEBI" id="CHEBI:29103"/>
    </reaction>
</comment>
<dbReference type="Proteomes" id="UP000191661">
    <property type="component" value="Unassembled WGS sequence"/>
</dbReference>
<keyword evidence="5 13" id="KW-0812">Transmembrane</keyword>
<evidence type="ECO:0000256" key="3">
    <source>
        <dbReference type="ARBA" id="ARBA00022448"/>
    </source>
</evidence>
<evidence type="ECO:0000256" key="6">
    <source>
        <dbReference type="ARBA" id="ARBA00022826"/>
    </source>
</evidence>
<dbReference type="Pfam" id="PF06736">
    <property type="entry name" value="TMEM175"/>
    <property type="match status" value="1"/>
</dbReference>
<keyword evidence="3" id="KW-0813">Transport</keyword>
<dbReference type="GO" id="GO:0015252">
    <property type="term" value="F:proton channel activity"/>
    <property type="evidence" value="ECO:0007669"/>
    <property type="project" value="InterPro"/>
</dbReference>
<evidence type="ECO:0000256" key="13">
    <source>
        <dbReference type="SAM" id="Phobius"/>
    </source>
</evidence>
<proteinExistence type="inferred from homology"/>
<name>A0A1V6N3U8_METAZ</name>
<evidence type="ECO:0000256" key="7">
    <source>
        <dbReference type="ARBA" id="ARBA00022958"/>
    </source>
</evidence>
<evidence type="ECO:0000256" key="2">
    <source>
        <dbReference type="ARBA" id="ARBA00006920"/>
    </source>
</evidence>
<evidence type="ECO:0000313" key="15">
    <source>
        <dbReference type="Proteomes" id="UP000191661"/>
    </source>
</evidence>
<gene>
    <name evidence="14" type="ORF">MBBAR_5c00090</name>
</gene>
<reference evidence="14 15" key="1">
    <citation type="submission" date="2014-12" db="EMBL/GenBank/DDBJ databases">
        <title>Genome sequence of Methanobrevibacter arboriphilicus DH1, DSM1125.</title>
        <authorList>
            <person name="Poehlein A."/>
            <person name="Thauer R.K."/>
            <person name="Seedorf H."/>
            <person name="Daniel R."/>
        </authorList>
    </citation>
    <scope>NUCLEOTIDE SEQUENCE [LARGE SCALE GENOMIC DNA]</scope>
    <source>
        <strain evidence="14 15">DH1</strain>
    </source>
</reference>
<keyword evidence="6" id="KW-0631">Potassium channel</keyword>
<evidence type="ECO:0000256" key="12">
    <source>
        <dbReference type="ARBA" id="ARBA00034430"/>
    </source>
</evidence>
<feature type="transmembrane region" description="Helical" evidence="13">
    <location>
        <begin position="93"/>
        <end position="115"/>
    </location>
</feature>
<feature type="transmembrane region" description="Helical" evidence="13">
    <location>
        <begin position="21"/>
        <end position="42"/>
    </location>
</feature>
<keyword evidence="8 13" id="KW-1133">Transmembrane helix</keyword>
<dbReference type="OrthoDB" id="10769at2157"/>
<organism evidence="14 15">
    <name type="scientific">Methanobrevibacter arboriphilus JCM 13429 = DSM 1125</name>
    <dbReference type="NCBI Taxonomy" id="1300164"/>
    <lineage>
        <taxon>Archaea</taxon>
        <taxon>Methanobacteriati</taxon>
        <taxon>Methanobacteriota</taxon>
        <taxon>Methanomada group</taxon>
        <taxon>Methanobacteria</taxon>
        <taxon>Methanobacteriales</taxon>
        <taxon>Methanobacteriaceae</taxon>
        <taxon>Methanobrevibacter</taxon>
    </lineage>
</organism>
<feature type="transmembrane region" description="Helical" evidence="13">
    <location>
        <begin position="166"/>
        <end position="183"/>
    </location>
</feature>
<protein>
    <recommendedName>
        <fullName evidence="16">DUF1211 domain-containing protein</fullName>
    </recommendedName>
</protein>
<evidence type="ECO:0000256" key="8">
    <source>
        <dbReference type="ARBA" id="ARBA00022989"/>
    </source>
</evidence>
<keyword evidence="11" id="KW-0407">Ion channel</keyword>
<evidence type="ECO:0000256" key="11">
    <source>
        <dbReference type="ARBA" id="ARBA00023303"/>
    </source>
</evidence>
<feature type="transmembrane region" description="Helical" evidence="13">
    <location>
        <begin position="54"/>
        <end position="73"/>
    </location>
</feature>
<evidence type="ECO:0008006" key="16">
    <source>
        <dbReference type="Google" id="ProtNLM"/>
    </source>
</evidence>
<evidence type="ECO:0000256" key="5">
    <source>
        <dbReference type="ARBA" id="ARBA00022692"/>
    </source>
</evidence>
<dbReference type="GO" id="GO:0005267">
    <property type="term" value="F:potassium channel activity"/>
    <property type="evidence" value="ECO:0007669"/>
    <property type="project" value="UniProtKB-KW"/>
</dbReference>
<evidence type="ECO:0000256" key="9">
    <source>
        <dbReference type="ARBA" id="ARBA00023065"/>
    </source>
</evidence>
<comment type="similarity">
    <text evidence="2">Belongs to the TMEM175 family.</text>
</comment>
<dbReference type="RefSeq" id="WP_158082515.1">
    <property type="nucleotide sequence ID" value="NZ_JXMW01000005.1"/>
</dbReference>